<feature type="compositionally biased region" description="Polar residues" evidence="1">
    <location>
        <begin position="39"/>
        <end position="56"/>
    </location>
</feature>
<name>A0AAW1XQJ3_RUBAR</name>
<organism evidence="2 3">
    <name type="scientific">Rubus argutus</name>
    <name type="common">Southern blackberry</name>
    <dbReference type="NCBI Taxonomy" id="59490"/>
    <lineage>
        <taxon>Eukaryota</taxon>
        <taxon>Viridiplantae</taxon>
        <taxon>Streptophyta</taxon>
        <taxon>Embryophyta</taxon>
        <taxon>Tracheophyta</taxon>
        <taxon>Spermatophyta</taxon>
        <taxon>Magnoliopsida</taxon>
        <taxon>eudicotyledons</taxon>
        <taxon>Gunneridae</taxon>
        <taxon>Pentapetalae</taxon>
        <taxon>rosids</taxon>
        <taxon>fabids</taxon>
        <taxon>Rosales</taxon>
        <taxon>Rosaceae</taxon>
        <taxon>Rosoideae</taxon>
        <taxon>Rosoideae incertae sedis</taxon>
        <taxon>Rubus</taxon>
    </lineage>
</organism>
<keyword evidence="3" id="KW-1185">Reference proteome</keyword>
<dbReference type="PROSITE" id="PS51257">
    <property type="entry name" value="PROKAR_LIPOPROTEIN"/>
    <property type="match status" value="1"/>
</dbReference>
<protein>
    <submittedName>
        <fullName evidence="2">Uncharacterized protein</fullName>
    </submittedName>
</protein>
<evidence type="ECO:0000313" key="3">
    <source>
        <dbReference type="Proteomes" id="UP001457282"/>
    </source>
</evidence>
<feature type="compositionally biased region" description="Basic and acidic residues" evidence="1">
    <location>
        <begin position="95"/>
        <end position="122"/>
    </location>
</feature>
<feature type="region of interest" description="Disordered" evidence="1">
    <location>
        <begin position="39"/>
        <end position="60"/>
    </location>
</feature>
<dbReference type="EMBL" id="JBEDUW010000003">
    <property type="protein sequence ID" value="KAK9938646.1"/>
    <property type="molecule type" value="Genomic_DNA"/>
</dbReference>
<proteinExistence type="predicted"/>
<evidence type="ECO:0000313" key="2">
    <source>
        <dbReference type="EMBL" id="KAK9938646.1"/>
    </source>
</evidence>
<reference evidence="2 3" key="1">
    <citation type="journal article" date="2023" name="G3 (Bethesda)">
        <title>A chromosome-length genome assembly and annotation of blackberry (Rubus argutus, cv. 'Hillquist').</title>
        <authorList>
            <person name="Bruna T."/>
            <person name="Aryal R."/>
            <person name="Dudchenko O."/>
            <person name="Sargent D.J."/>
            <person name="Mead D."/>
            <person name="Buti M."/>
            <person name="Cavallini A."/>
            <person name="Hytonen T."/>
            <person name="Andres J."/>
            <person name="Pham M."/>
            <person name="Weisz D."/>
            <person name="Mascagni F."/>
            <person name="Usai G."/>
            <person name="Natali L."/>
            <person name="Bassil N."/>
            <person name="Fernandez G.E."/>
            <person name="Lomsadze A."/>
            <person name="Armour M."/>
            <person name="Olukolu B."/>
            <person name="Poorten T."/>
            <person name="Britton C."/>
            <person name="Davik J."/>
            <person name="Ashrafi H."/>
            <person name="Aiden E.L."/>
            <person name="Borodovsky M."/>
            <person name="Worthington M."/>
        </authorList>
    </citation>
    <scope>NUCLEOTIDE SEQUENCE [LARGE SCALE GENOMIC DNA]</scope>
    <source>
        <strain evidence="2">PI 553951</strain>
    </source>
</reference>
<gene>
    <name evidence="2" type="ORF">M0R45_015371</name>
</gene>
<accession>A0AAW1XQJ3</accession>
<evidence type="ECO:0000256" key="1">
    <source>
        <dbReference type="SAM" id="MobiDB-lite"/>
    </source>
</evidence>
<sequence length="122" mass="13512">MGSRLIPLSSSSRSSLFKSLAASSSSSSCSLYLPNQFGRSYSGSHSQEQQEMSRAPSTAEVFKRVAEEKLREAEQGVASQSFDKTCDAAEEATLDDGKLDSVKERYKQNERGADYRQRPDHH</sequence>
<feature type="region of interest" description="Disordered" evidence="1">
    <location>
        <begin position="93"/>
        <end position="122"/>
    </location>
</feature>
<dbReference type="Proteomes" id="UP001457282">
    <property type="component" value="Unassembled WGS sequence"/>
</dbReference>
<comment type="caution">
    <text evidence="2">The sequence shown here is derived from an EMBL/GenBank/DDBJ whole genome shotgun (WGS) entry which is preliminary data.</text>
</comment>
<dbReference type="AlphaFoldDB" id="A0AAW1XQJ3"/>